<dbReference type="InterPro" id="IPR013083">
    <property type="entry name" value="Znf_RING/FYVE/PHD"/>
</dbReference>
<dbReference type="SUPFAM" id="SSF57850">
    <property type="entry name" value="RING/U-box"/>
    <property type="match status" value="1"/>
</dbReference>
<evidence type="ECO:0000259" key="5">
    <source>
        <dbReference type="PROSITE" id="PS50089"/>
    </source>
</evidence>
<feature type="domain" description="RING-type" evidence="5">
    <location>
        <begin position="5"/>
        <end position="46"/>
    </location>
</feature>
<reference evidence="6" key="1">
    <citation type="submission" date="2024-04" db="UniProtKB">
        <authorList>
            <consortium name="EnsemblMetazoa"/>
        </authorList>
    </citation>
    <scope>IDENTIFICATION</scope>
    <source>
        <strain evidence="6">EBRO</strain>
    </source>
</reference>
<dbReference type="Pfam" id="PF13639">
    <property type="entry name" value="zf-RING_2"/>
    <property type="match status" value="1"/>
</dbReference>
<dbReference type="InterPro" id="IPR001841">
    <property type="entry name" value="Znf_RING"/>
</dbReference>
<proteinExistence type="predicted"/>
<name>A0AAG5D5L5_ANOAO</name>
<dbReference type="GO" id="GO:0031297">
    <property type="term" value="P:replication fork processing"/>
    <property type="evidence" value="ECO:0007669"/>
    <property type="project" value="TreeGrafter"/>
</dbReference>
<keyword evidence="1 3" id="KW-0863">Zinc-finger</keyword>
<keyword evidence="1 3" id="KW-0479">Metal-binding</keyword>
<sequence length="167" mass="19128">MNLVCSICSEIYEPHDDVNITACGHMFHRACLLPWIERSATCPHCRSSCTEARLTKVYLNTATDQTASCTTDRTREHILQQQIDELKIKTHEQQNSLKHLEKTVLDISAIQHQNNMMRDDLKKLKEDLERVRGRRCILQTPQKPGAKPRPPCTHEICRNLNLGTNAA</sequence>
<dbReference type="EnsemblMetazoa" id="ENSAATROPT007410">
    <property type="protein sequence ID" value="ENSAATROPP006637"/>
    <property type="gene ID" value="ENSAATROPG006029"/>
</dbReference>
<keyword evidence="4" id="KW-0175">Coiled coil</keyword>
<dbReference type="Gene3D" id="3.30.40.10">
    <property type="entry name" value="Zinc/RING finger domain, C3HC4 (zinc finger)"/>
    <property type="match status" value="1"/>
</dbReference>
<accession>A0AAG5D5L5</accession>
<keyword evidence="7" id="KW-1185">Reference proteome</keyword>
<dbReference type="GO" id="GO:0005634">
    <property type="term" value="C:nucleus"/>
    <property type="evidence" value="ECO:0007669"/>
    <property type="project" value="TreeGrafter"/>
</dbReference>
<evidence type="ECO:0000256" key="3">
    <source>
        <dbReference type="PROSITE-ProRule" id="PRU00175"/>
    </source>
</evidence>
<dbReference type="GO" id="GO:0016567">
    <property type="term" value="P:protein ubiquitination"/>
    <property type="evidence" value="ECO:0007669"/>
    <property type="project" value="TreeGrafter"/>
</dbReference>
<feature type="coiled-coil region" evidence="4">
    <location>
        <begin position="83"/>
        <end position="134"/>
    </location>
</feature>
<keyword evidence="2" id="KW-0862">Zinc</keyword>
<dbReference type="Proteomes" id="UP000075880">
    <property type="component" value="Unassembled WGS sequence"/>
</dbReference>
<protein>
    <recommendedName>
        <fullName evidence="5">RING-type domain-containing protein</fullName>
    </recommendedName>
</protein>
<dbReference type="PANTHER" id="PTHR46569:SF1">
    <property type="entry name" value="E3 UBIQUITIN-PROTEIN LIGASE RFWD3-RELATED"/>
    <property type="match status" value="1"/>
</dbReference>
<evidence type="ECO:0000256" key="1">
    <source>
        <dbReference type="ARBA" id="ARBA00022771"/>
    </source>
</evidence>
<dbReference type="GO" id="GO:0061630">
    <property type="term" value="F:ubiquitin protein ligase activity"/>
    <property type="evidence" value="ECO:0007669"/>
    <property type="project" value="TreeGrafter"/>
</dbReference>
<dbReference type="GO" id="GO:0090734">
    <property type="term" value="C:site of DNA damage"/>
    <property type="evidence" value="ECO:0007669"/>
    <property type="project" value="TreeGrafter"/>
</dbReference>
<organism evidence="6 7">
    <name type="scientific">Anopheles atroparvus</name>
    <name type="common">European mosquito</name>
    <dbReference type="NCBI Taxonomy" id="41427"/>
    <lineage>
        <taxon>Eukaryota</taxon>
        <taxon>Metazoa</taxon>
        <taxon>Ecdysozoa</taxon>
        <taxon>Arthropoda</taxon>
        <taxon>Hexapoda</taxon>
        <taxon>Insecta</taxon>
        <taxon>Pterygota</taxon>
        <taxon>Neoptera</taxon>
        <taxon>Endopterygota</taxon>
        <taxon>Diptera</taxon>
        <taxon>Nematocera</taxon>
        <taxon>Culicoidea</taxon>
        <taxon>Culicidae</taxon>
        <taxon>Anophelinae</taxon>
        <taxon>Anopheles</taxon>
    </lineage>
</organism>
<dbReference type="AlphaFoldDB" id="A0AAG5D5L5"/>
<dbReference type="PANTHER" id="PTHR46569">
    <property type="entry name" value="E3 UBIQUITIN-PROTEIN LIGASE TRAIP"/>
    <property type="match status" value="1"/>
</dbReference>
<evidence type="ECO:0000313" key="6">
    <source>
        <dbReference type="EnsemblMetazoa" id="ENSAATROPP006637"/>
    </source>
</evidence>
<dbReference type="GO" id="GO:0008270">
    <property type="term" value="F:zinc ion binding"/>
    <property type="evidence" value="ECO:0007669"/>
    <property type="project" value="UniProtKB-KW"/>
</dbReference>
<evidence type="ECO:0000256" key="2">
    <source>
        <dbReference type="ARBA" id="ARBA00022833"/>
    </source>
</evidence>
<evidence type="ECO:0000313" key="7">
    <source>
        <dbReference type="Proteomes" id="UP000075880"/>
    </source>
</evidence>
<evidence type="ECO:0000256" key="4">
    <source>
        <dbReference type="SAM" id="Coils"/>
    </source>
</evidence>
<dbReference type="InterPro" id="IPR052639">
    <property type="entry name" value="TRAIP_ubiq-protein_ligase"/>
</dbReference>
<dbReference type="SMART" id="SM00184">
    <property type="entry name" value="RING"/>
    <property type="match status" value="1"/>
</dbReference>
<dbReference type="PROSITE" id="PS50089">
    <property type="entry name" value="ZF_RING_2"/>
    <property type="match status" value="1"/>
</dbReference>